<evidence type="ECO:0000313" key="3">
    <source>
        <dbReference type="EMBL" id="GAA4095193.1"/>
    </source>
</evidence>
<evidence type="ECO:0000313" key="4">
    <source>
        <dbReference type="Proteomes" id="UP001500683"/>
    </source>
</evidence>
<evidence type="ECO:0000256" key="1">
    <source>
        <dbReference type="SAM" id="MobiDB-lite"/>
    </source>
</evidence>
<keyword evidence="4" id="KW-1185">Reference proteome</keyword>
<name>A0ABP7WRX9_9ACTN</name>
<feature type="domain" description="PRTase associated wHTH" evidence="2">
    <location>
        <begin position="57"/>
        <end position="112"/>
    </location>
</feature>
<feature type="region of interest" description="Disordered" evidence="1">
    <location>
        <begin position="220"/>
        <end position="244"/>
    </location>
</feature>
<protein>
    <recommendedName>
        <fullName evidence="2">PRTase associated wHTH domain-containing protein</fullName>
    </recommendedName>
</protein>
<accession>A0ABP7WRX9</accession>
<dbReference type="Pfam" id="PF24409">
    <property type="entry name" value="wHTH-PRTase_assc"/>
    <property type="match status" value="1"/>
</dbReference>
<dbReference type="InterPro" id="IPR057055">
    <property type="entry name" value="wHTH-PRTase_assoc"/>
</dbReference>
<sequence>MADSSPPRAFPANARVVQFADPPRDRDARVCVAFPAWAHRVTAPVMPRRRLDLFERVVLGLCQAGIREPASIAERIRLHPRLCSHIMDQAVDQGLLDLHGELTHKGRRALRTGALAEEVTWSVCHVFQAPGSGELWPRTAEQLTNAHVIGRDAATVRLQFGTRGRPDTAEALVLRPPEDEAAAGPPRPGAAQIIEVARLDRVARRVHQVREFERREKLASAALPDEMSEPAGDPRLAPDGTEGPELSRVAFVDEPEPVLVVGFAEAAPGGALRCHDPFGAGTNAMFQELMEASARADAELADRIRRVTTRETEQVAHRYREAKRDARAGIEAALVAEFGAGIRDDPGVLDLISEIDLDTMEGEGPGALERVAQNSYRLYEILFRKLVDAYPPPTERLTNARRTAEYNRAVIEESAHRIGLRSVPALFHTDLVGAAARLNRPDANLYVKDAAPLCLLAAHDNADHPLRRLAARRPDLLSALATLGGLRNRAAHAGRDPSTRHDAPWCRELAALAVRELIPLR</sequence>
<proteinExistence type="predicted"/>
<gene>
    <name evidence="3" type="ORF">GCM10022214_67730</name>
</gene>
<dbReference type="Proteomes" id="UP001500683">
    <property type="component" value="Unassembled WGS sequence"/>
</dbReference>
<dbReference type="EMBL" id="BAAAZG010000052">
    <property type="protein sequence ID" value="GAA4095193.1"/>
    <property type="molecule type" value="Genomic_DNA"/>
</dbReference>
<comment type="caution">
    <text evidence="3">The sequence shown here is derived from an EMBL/GenBank/DDBJ whole genome shotgun (WGS) entry which is preliminary data.</text>
</comment>
<reference evidence="4" key="1">
    <citation type="journal article" date="2019" name="Int. J. Syst. Evol. Microbiol.">
        <title>The Global Catalogue of Microorganisms (GCM) 10K type strain sequencing project: providing services to taxonomists for standard genome sequencing and annotation.</title>
        <authorList>
            <consortium name="The Broad Institute Genomics Platform"/>
            <consortium name="The Broad Institute Genome Sequencing Center for Infectious Disease"/>
            <person name="Wu L."/>
            <person name="Ma J."/>
        </authorList>
    </citation>
    <scope>NUCLEOTIDE SEQUENCE [LARGE SCALE GENOMIC DNA]</scope>
    <source>
        <strain evidence="4">JCM 16702</strain>
    </source>
</reference>
<dbReference type="RefSeq" id="WP_344955763.1">
    <property type="nucleotide sequence ID" value="NZ_BAAAZG010000052.1"/>
</dbReference>
<organism evidence="3 4">
    <name type="scientific">Actinomadura miaoliensis</name>
    <dbReference type="NCBI Taxonomy" id="430685"/>
    <lineage>
        <taxon>Bacteria</taxon>
        <taxon>Bacillati</taxon>
        <taxon>Actinomycetota</taxon>
        <taxon>Actinomycetes</taxon>
        <taxon>Streptosporangiales</taxon>
        <taxon>Thermomonosporaceae</taxon>
        <taxon>Actinomadura</taxon>
    </lineage>
</organism>
<evidence type="ECO:0000259" key="2">
    <source>
        <dbReference type="Pfam" id="PF24409"/>
    </source>
</evidence>